<accession>H2PKW2</accession>
<dbReference type="InParanoid" id="H2PKW2"/>
<evidence type="ECO:0000256" key="1">
    <source>
        <dbReference type="SAM" id="MobiDB-lite"/>
    </source>
</evidence>
<reference evidence="2" key="2">
    <citation type="submission" date="2025-08" db="UniProtKB">
        <authorList>
            <consortium name="Ensembl"/>
        </authorList>
    </citation>
    <scope>IDENTIFICATION</scope>
</reference>
<protein>
    <submittedName>
        <fullName evidence="2">Uncharacterized protein</fullName>
    </submittedName>
</protein>
<name>H2PKW2_PONAB</name>
<keyword evidence="3" id="KW-1185">Reference proteome</keyword>
<dbReference type="HOGENOM" id="CLU_1488598_0_0_1"/>
<feature type="region of interest" description="Disordered" evidence="1">
    <location>
        <begin position="73"/>
        <end position="96"/>
    </location>
</feature>
<reference evidence="2 3" key="1">
    <citation type="submission" date="2008-02" db="EMBL/GenBank/DDBJ databases">
        <title>A 6x draft sequence assembly of the Pongo pygmaeus abelii genome.</title>
        <authorList>
            <person name="Wilson R.K."/>
            <person name="Mardis E."/>
        </authorList>
    </citation>
    <scope>NUCLEOTIDE SEQUENCE [LARGE SCALE GENOMIC DNA]</scope>
</reference>
<evidence type="ECO:0000313" key="3">
    <source>
        <dbReference type="Proteomes" id="UP000001595"/>
    </source>
</evidence>
<evidence type="ECO:0000313" key="2">
    <source>
        <dbReference type="Ensembl" id="ENSPPYP00000019240.2"/>
    </source>
</evidence>
<organism evidence="2 3">
    <name type="scientific">Pongo abelii</name>
    <name type="common">Sumatran orangutan</name>
    <name type="synonym">Pongo pygmaeus abelii</name>
    <dbReference type="NCBI Taxonomy" id="9601"/>
    <lineage>
        <taxon>Eukaryota</taxon>
        <taxon>Metazoa</taxon>
        <taxon>Chordata</taxon>
        <taxon>Craniata</taxon>
        <taxon>Vertebrata</taxon>
        <taxon>Euteleostomi</taxon>
        <taxon>Mammalia</taxon>
        <taxon>Eutheria</taxon>
        <taxon>Euarchontoglires</taxon>
        <taxon>Primates</taxon>
        <taxon>Haplorrhini</taxon>
        <taxon>Catarrhini</taxon>
        <taxon>Hominidae</taxon>
        <taxon>Pongo</taxon>
    </lineage>
</organism>
<dbReference type="GeneTree" id="ENSGT00580000082081"/>
<dbReference type="Ensembl" id="ENSPPYT00000019998.2">
    <property type="protein sequence ID" value="ENSPPYP00000019240.2"/>
    <property type="gene ID" value="ENSPPYG00000017178.2"/>
</dbReference>
<dbReference type="OMA" id="PSTCHFA"/>
<dbReference type="AlphaFoldDB" id="H2PKW2"/>
<dbReference type="eggNOG" id="ENOG502TET4">
    <property type="taxonomic scope" value="Eukaryota"/>
</dbReference>
<dbReference type="Proteomes" id="UP000001595">
    <property type="component" value="Chromosome 6"/>
</dbReference>
<proteinExistence type="predicted"/>
<sequence length="96" mass="9880">MVPGDVAMGGHCVGALAKLGHPSPQTGHCRGGSTRVTWISVSCCRGCLATVCVMIARGPSTCHFAKGRSPARGFLSQARGPAGTRPPQHRCSSHEA</sequence>
<reference evidence="2" key="3">
    <citation type="submission" date="2025-09" db="UniProtKB">
        <authorList>
            <consortium name="Ensembl"/>
        </authorList>
    </citation>
    <scope>IDENTIFICATION</scope>
</reference>